<name>A0A164B4N3_9MYCO</name>
<keyword evidence="2" id="KW-1185">Reference proteome</keyword>
<evidence type="ECO:0000313" key="2">
    <source>
        <dbReference type="Proteomes" id="UP000077342"/>
    </source>
</evidence>
<evidence type="ECO:0000313" key="1">
    <source>
        <dbReference type="EMBL" id="KZS63115.1"/>
    </source>
</evidence>
<gene>
    <name evidence="1" type="ORF">A4G28_04590</name>
</gene>
<dbReference type="AlphaFoldDB" id="A0A164B4N3"/>
<accession>A0A164B4N3</accession>
<dbReference type="RefSeq" id="WP_075510345.1">
    <property type="nucleotide sequence ID" value="NZ_LWCI01000100.1"/>
</dbReference>
<comment type="caution">
    <text evidence="1">The sequence shown here is derived from an EMBL/GenBank/DDBJ whole genome shotgun (WGS) entry which is preliminary data.</text>
</comment>
<organism evidence="1 2">
    <name type="scientific">Mycobacterium ostraviense</name>
    <dbReference type="NCBI Taxonomy" id="2738409"/>
    <lineage>
        <taxon>Bacteria</taxon>
        <taxon>Bacillati</taxon>
        <taxon>Actinomycetota</taxon>
        <taxon>Actinomycetes</taxon>
        <taxon>Mycobacteriales</taxon>
        <taxon>Mycobacteriaceae</taxon>
        <taxon>Mycobacterium</taxon>
    </lineage>
</organism>
<proteinExistence type="predicted"/>
<dbReference type="EMBL" id="LWCI01000100">
    <property type="protein sequence ID" value="KZS63115.1"/>
    <property type="molecule type" value="Genomic_DNA"/>
</dbReference>
<dbReference type="Proteomes" id="UP000077342">
    <property type="component" value="Unassembled WGS sequence"/>
</dbReference>
<sequence length="127" mass="13842">MDDELMDATVRWLSALLDSATVQEIGVSNWWSRAKTALETAAASADTYSQAVSVAARKLQIDTLRQASSAQLLGPGSTEDVISPRLDEWRLLAQRDAVYIVGLVQIQRAARRGKVSPVDLDAQEAML</sequence>
<protein>
    <submittedName>
        <fullName evidence="1">Uncharacterized protein</fullName>
    </submittedName>
</protein>
<reference evidence="2" key="1">
    <citation type="submission" date="2016-04" db="EMBL/GenBank/DDBJ databases">
        <authorList>
            <person name="Strapagiel D."/>
            <person name="Borowka P."/>
            <person name="Marciniak B."/>
            <person name="Bakula Z."/>
            <person name="Van Ingen J."/>
            <person name="Safianowska A."/>
            <person name="Dziadek J."/>
            <person name="Jagielski T."/>
        </authorList>
    </citation>
    <scope>NUCLEOTIDE SEQUENCE [LARGE SCALE GENOMIC DNA]</scope>
    <source>
        <strain evidence="2">1010001458</strain>
    </source>
</reference>